<organism evidence="1">
    <name type="scientific">Physcomitrium patens</name>
    <name type="common">Spreading-leaved earth moss</name>
    <name type="synonym">Physcomitrella patens</name>
    <dbReference type="NCBI Taxonomy" id="3218"/>
    <lineage>
        <taxon>Eukaryota</taxon>
        <taxon>Viridiplantae</taxon>
        <taxon>Streptophyta</taxon>
        <taxon>Embryophyta</taxon>
        <taxon>Bryophyta</taxon>
        <taxon>Bryophytina</taxon>
        <taxon>Bryopsida</taxon>
        <taxon>Funariidae</taxon>
        <taxon>Funariales</taxon>
        <taxon>Funariaceae</taxon>
        <taxon>Physcomitrium</taxon>
    </lineage>
</organism>
<evidence type="ECO:0000313" key="2">
    <source>
        <dbReference type="EnsemblPlants" id="PAC:32958708.CDS.1"/>
    </source>
</evidence>
<name>A0A2K1JTH7_PHYPA</name>
<dbReference type="AlphaFoldDB" id="A0A2K1JTH7"/>
<dbReference type="Gramene" id="Pp3c11_5150V3.2">
    <property type="protein sequence ID" value="PAC:32958709.CDS.1"/>
    <property type="gene ID" value="Pp3c11_5150"/>
</dbReference>
<accession>A0A2K1JTH7</accession>
<evidence type="ECO:0000313" key="3">
    <source>
        <dbReference type="Proteomes" id="UP000006727"/>
    </source>
</evidence>
<reference evidence="2" key="3">
    <citation type="submission" date="2020-12" db="UniProtKB">
        <authorList>
            <consortium name="EnsemblPlants"/>
        </authorList>
    </citation>
    <scope>IDENTIFICATION</scope>
</reference>
<dbReference type="EMBL" id="ABEU02000011">
    <property type="protein sequence ID" value="PNR44844.1"/>
    <property type="molecule type" value="Genomic_DNA"/>
</dbReference>
<gene>
    <name evidence="1" type="ORF">PHYPA_014614</name>
</gene>
<dbReference type="Gramene" id="Pp3c11_5150V3.1">
    <property type="protein sequence ID" value="PAC:32958708.CDS.1"/>
    <property type="gene ID" value="Pp3c11_5150"/>
</dbReference>
<reference evidence="1 3" key="1">
    <citation type="journal article" date="2008" name="Science">
        <title>The Physcomitrella genome reveals evolutionary insights into the conquest of land by plants.</title>
        <authorList>
            <person name="Rensing S."/>
            <person name="Lang D."/>
            <person name="Zimmer A."/>
            <person name="Terry A."/>
            <person name="Salamov A."/>
            <person name="Shapiro H."/>
            <person name="Nishiyama T."/>
            <person name="Perroud P.-F."/>
            <person name="Lindquist E."/>
            <person name="Kamisugi Y."/>
            <person name="Tanahashi T."/>
            <person name="Sakakibara K."/>
            <person name="Fujita T."/>
            <person name="Oishi K."/>
            <person name="Shin-I T."/>
            <person name="Kuroki Y."/>
            <person name="Toyoda A."/>
            <person name="Suzuki Y."/>
            <person name="Hashimoto A."/>
            <person name="Yamaguchi K."/>
            <person name="Sugano A."/>
            <person name="Kohara Y."/>
            <person name="Fujiyama A."/>
            <person name="Anterola A."/>
            <person name="Aoki S."/>
            <person name="Ashton N."/>
            <person name="Barbazuk W.B."/>
            <person name="Barker E."/>
            <person name="Bennetzen J."/>
            <person name="Bezanilla M."/>
            <person name="Blankenship R."/>
            <person name="Cho S.H."/>
            <person name="Dutcher S."/>
            <person name="Estelle M."/>
            <person name="Fawcett J.A."/>
            <person name="Gundlach H."/>
            <person name="Hanada K."/>
            <person name="Heyl A."/>
            <person name="Hicks K.A."/>
            <person name="Hugh J."/>
            <person name="Lohr M."/>
            <person name="Mayer K."/>
            <person name="Melkozernov A."/>
            <person name="Murata T."/>
            <person name="Nelson D."/>
            <person name="Pils B."/>
            <person name="Prigge M."/>
            <person name="Reiss B."/>
            <person name="Renner T."/>
            <person name="Rombauts S."/>
            <person name="Rushton P."/>
            <person name="Sanderfoot A."/>
            <person name="Schween G."/>
            <person name="Shiu S.-H."/>
            <person name="Stueber K."/>
            <person name="Theodoulou F.L."/>
            <person name="Tu H."/>
            <person name="Van de Peer Y."/>
            <person name="Verrier P.J."/>
            <person name="Waters E."/>
            <person name="Wood A."/>
            <person name="Yang L."/>
            <person name="Cove D."/>
            <person name="Cuming A."/>
            <person name="Hasebe M."/>
            <person name="Lucas S."/>
            <person name="Mishler D.B."/>
            <person name="Reski R."/>
            <person name="Grigoriev I."/>
            <person name="Quatrano R.S."/>
            <person name="Boore J.L."/>
        </authorList>
    </citation>
    <scope>NUCLEOTIDE SEQUENCE [LARGE SCALE GENOMIC DNA]</scope>
    <source>
        <strain evidence="2 3">cv. Gransden 2004</strain>
    </source>
</reference>
<sequence length="127" mass="14636">MQACVCARRSSNHRVGNTSSSLQKLTLLLLHFFFRRHRVLLLVPLSPRLGEASLHGRRYFCRLLAVSRSVHRSDQVFENLWLEMERADSGSCRVSILLVMCKDSDSYCVLKMPFLPHIPLTVIVYSF</sequence>
<evidence type="ECO:0000313" key="1">
    <source>
        <dbReference type="EMBL" id="PNR44844.1"/>
    </source>
</evidence>
<dbReference type="EnsemblPlants" id="Pp3c11_5150V3.2">
    <property type="protein sequence ID" value="PAC:32958709.CDS.1"/>
    <property type="gene ID" value="Pp3c11_5150"/>
</dbReference>
<protein>
    <submittedName>
        <fullName evidence="1 2">Uncharacterized protein</fullName>
    </submittedName>
</protein>
<proteinExistence type="predicted"/>
<dbReference type="EnsemblPlants" id="Pp3c11_5150V3.1">
    <property type="protein sequence ID" value="PAC:32958708.CDS.1"/>
    <property type="gene ID" value="Pp3c11_5150"/>
</dbReference>
<reference evidence="1 3" key="2">
    <citation type="journal article" date="2018" name="Plant J.">
        <title>The Physcomitrella patens chromosome-scale assembly reveals moss genome structure and evolution.</title>
        <authorList>
            <person name="Lang D."/>
            <person name="Ullrich K.K."/>
            <person name="Murat F."/>
            <person name="Fuchs J."/>
            <person name="Jenkins J."/>
            <person name="Haas F.B."/>
            <person name="Piednoel M."/>
            <person name="Gundlach H."/>
            <person name="Van Bel M."/>
            <person name="Meyberg R."/>
            <person name="Vives C."/>
            <person name="Morata J."/>
            <person name="Symeonidi A."/>
            <person name="Hiss M."/>
            <person name="Muchero W."/>
            <person name="Kamisugi Y."/>
            <person name="Saleh O."/>
            <person name="Blanc G."/>
            <person name="Decker E.L."/>
            <person name="van Gessel N."/>
            <person name="Grimwood J."/>
            <person name="Hayes R.D."/>
            <person name="Graham S.W."/>
            <person name="Gunter L.E."/>
            <person name="McDaniel S.F."/>
            <person name="Hoernstein S.N.W."/>
            <person name="Larsson A."/>
            <person name="Li F.W."/>
            <person name="Perroud P.F."/>
            <person name="Phillips J."/>
            <person name="Ranjan P."/>
            <person name="Rokshar D.S."/>
            <person name="Rothfels C.J."/>
            <person name="Schneider L."/>
            <person name="Shu S."/>
            <person name="Stevenson D.W."/>
            <person name="Thummler F."/>
            <person name="Tillich M."/>
            <person name="Villarreal Aguilar J.C."/>
            <person name="Widiez T."/>
            <person name="Wong G.K."/>
            <person name="Wymore A."/>
            <person name="Zhang Y."/>
            <person name="Zimmer A.D."/>
            <person name="Quatrano R.S."/>
            <person name="Mayer K.F.X."/>
            <person name="Goodstein D."/>
            <person name="Casacuberta J.M."/>
            <person name="Vandepoele K."/>
            <person name="Reski R."/>
            <person name="Cuming A.C."/>
            <person name="Tuskan G.A."/>
            <person name="Maumus F."/>
            <person name="Salse J."/>
            <person name="Schmutz J."/>
            <person name="Rensing S.A."/>
        </authorList>
    </citation>
    <scope>NUCLEOTIDE SEQUENCE [LARGE SCALE GENOMIC DNA]</scope>
    <source>
        <strain evidence="2 3">cv. Gransden 2004</strain>
    </source>
</reference>
<dbReference type="Proteomes" id="UP000006727">
    <property type="component" value="Chromosome 11"/>
</dbReference>
<dbReference type="InParanoid" id="A0A2K1JTH7"/>
<keyword evidence="3" id="KW-1185">Reference proteome</keyword>
<dbReference type="PaxDb" id="3218-PP1S232_90V6.1"/>